<comment type="caution">
    <text evidence="2">The sequence shown here is derived from an EMBL/GenBank/DDBJ whole genome shotgun (WGS) entry which is preliminary data.</text>
</comment>
<keyword evidence="3" id="KW-1185">Reference proteome</keyword>
<evidence type="ECO:0000313" key="3">
    <source>
        <dbReference type="Proteomes" id="UP001265700"/>
    </source>
</evidence>
<gene>
    <name evidence="2" type="ORF">J2W49_001024</name>
</gene>
<name>A0ABU1WIH4_9BURK</name>
<evidence type="ECO:0000313" key="2">
    <source>
        <dbReference type="EMBL" id="MDR7149075.1"/>
    </source>
</evidence>
<feature type="transmembrane region" description="Helical" evidence="1">
    <location>
        <begin position="21"/>
        <end position="38"/>
    </location>
</feature>
<organism evidence="2 3">
    <name type="scientific">Hydrogenophaga palleronii</name>
    <dbReference type="NCBI Taxonomy" id="65655"/>
    <lineage>
        <taxon>Bacteria</taxon>
        <taxon>Pseudomonadati</taxon>
        <taxon>Pseudomonadota</taxon>
        <taxon>Betaproteobacteria</taxon>
        <taxon>Burkholderiales</taxon>
        <taxon>Comamonadaceae</taxon>
        <taxon>Hydrogenophaga</taxon>
    </lineage>
</organism>
<dbReference type="Proteomes" id="UP001265700">
    <property type="component" value="Unassembled WGS sequence"/>
</dbReference>
<keyword evidence="1" id="KW-0812">Transmembrane</keyword>
<proteinExistence type="predicted"/>
<reference evidence="2 3" key="1">
    <citation type="submission" date="2023-07" db="EMBL/GenBank/DDBJ databases">
        <title>Sorghum-associated microbial communities from plants grown in Nebraska, USA.</title>
        <authorList>
            <person name="Schachtman D."/>
        </authorList>
    </citation>
    <scope>NUCLEOTIDE SEQUENCE [LARGE SCALE GENOMIC DNA]</scope>
    <source>
        <strain evidence="2 3">4249</strain>
    </source>
</reference>
<evidence type="ECO:0000256" key="1">
    <source>
        <dbReference type="SAM" id="Phobius"/>
    </source>
</evidence>
<protein>
    <submittedName>
        <fullName evidence="2">Uncharacterized protein</fullName>
    </submittedName>
</protein>
<keyword evidence="1" id="KW-1133">Transmembrane helix</keyword>
<keyword evidence="1" id="KW-0472">Membrane</keyword>
<dbReference type="EMBL" id="JAVDWU010000002">
    <property type="protein sequence ID" value="MDR7149075.1"/>
    <property type="molecule type" value="Genomic_DNA"/>
</dbReference>
<sequence>MLKSLINRLPPAIRCRCTLGHLAWWVLLLVVFLTWGHLP</sequence>
<accession>A0ABU1WIH4</accession>